<dbReference type="Proteomes" id="UP000199440">
    <property type="component" value="Unassembled WGS sequence"/>
</dbReference>
<keyword evidence="5" id="KW-1185">Reference proteome</keyword>
<sequence length="509" mass="57113">MNSIKISIVFVAVLLSQMCWSQTTDDLMPYLQDFKSVSANNTVTITSYEKNSSQYVYAGGFGGIDIFSLNKEGKLTPIGTQELYKKEGPARGMVADRINGTDFLFVANKYGNAIETFKILDNGTLEQVSLTMDTDETHLGIAITLQVVHMQQGSYLFIGGLEETPGLSSFKIQSDGKLIHMQSMKDDEKIYTDGIIGMFTHKIKGKTFLYTGGFQDNGVSSFRVYENGSFKNINNIGDNVTDRYLTGAYPVTGVKLRDNYYVIVGHRHHKYYNQESGFIKNPDFVYHGDGVSVFKINRKGALVPHFVLKDDEKTKLQGQTRIEIVSVKDNEAVLAVGTRDDASIQLVKLDENGTLTPLNYLDTGFSIYYGLRAVQIEDANLLIAGSNRFDLKKVATYKVSPKIDRSKKVLRHIVNLKYKEEATEVQIDEAVKAFENLKNEIPEIEHIEWGVNDSKEGASKGLTHTFTLTFNDDNAREIYLFHEAHIALINKIAPIIGDVLVMDYWTEDN</sequence>
<feature type="domain" description="Stress-response A/B barrel" evidence="3">
    <location>
        <begin position="410"/>
        <end position="504"/>
    </location>
</feature>
<dbReference type="PANTHER" id="PTHR33178:SF10">
    <property type="entry name" value="STRESS-RESPONSE A_B BARREL DOMAIN-CONTAINING PROTEIN"/>
    <property type="match status" value="1"/>
</dbReference>
<keyword evidence="2" id="KW-0732">Signal</keyword>
<dbReference type="PROSITE" id="PS51502">
    <property type="entry name" value="S_R_A_B_BARREL"/>
    <property type="match status" value="1"/>
</dbReference>
<protein>
    <submittedName>
        <fullName evidence="4">Stress responsive A/B Barrel Domain</fullName>
    </submittedName>
</protein>
<dbReference type="SUPFAM" id="SSF75011">
    <property type="entry name" value="3-carboxy-cis,cis-mucoante lactonizing enzyme"/>
    <property type="match status" value="1"/>
</dbReference>
<dbReference type="InterPro" id="IPR013097">
    <property type="entry name" value="Dabb"/>
</dbReference>
<dbReference type="AlphaFoldDB" id="A0A1G9S2M7"/>
<dbReference type="InterPro" id="IPR044662">
    <property type="entry name" value="HS1/DABB1-like"/>
</dbReference>
<reference evidence="4 5" key="1">
    <citation type="submission" date="2016-10" db="EMBL/GenBank/DDBJ databases">
        <authorList>
            <person name="de Groot N.N."/>
        </authorList>
    </citation>
    <scope>NUCLEOTIDE SEQUENCE [LARGE SCALE GENOMIC DNA]</scope>
    <source>
        <strain evidence="4 5">DSM 19886</strain>
    </source>
</reference>
<dbReference type="Pfam" id="PF07876">
    <property type="entry name" value="Dabb"/>
    <property type="match status" value="1"/>
</dbReference>
<organism evidence="4 5">
    <name type="scientific">Kriegella aquimaris</name>
    <dbReference type="NCBI Taxonomy" id="192904"/>
    <lineage>
        <taxon>Bacteria</taxon>
        <taxon>Pseudomonadati</taxon>
        <taxon>Bacteroidota</taxon>
        <taxon>Flavobacteriia</taxon>
        <taxon>Flavobacteriales</taxon>
        <taxon>Flavobacteriaceae</taxon>
        <taxon>Kriegella</taxon>
    </lineage>
</organism>
<dbReference type="EMBL" id="FNGV01000007">
    <property type="protein sequence ID" value="SDM29743.1"/>
    <property type="molecule type" value="Genomic_DNA"/>
</dbReference>
<dbReference type="SMART" id="SM00886">
    <property type="entry name" value="Dabb"/>
    <property type="match status" value="1"/>
</dbReference>
<evidence type="ECO:0000256" key="2">
    <source>
        <dbReference type="SAM" id="SignalP"/>
    </source>
</evidence>
<gene>
    <name evidence="4" type="ORF">SAMN04488514_10781</name>
</gene>
<comment type="subunit">
    <text evidence="1">Homodimer.</text>
</comment>
<dbReference type="InterPro" id="IPR011008">
    <property type="entry name" value="Dimeric_a/b-barrel"/>
</dbReference>
<dbReference type="Gene3D" id="2.130.10.10">
    <property type="entry name" value="YVTN repeat-like/Quinoprotein amine dehydrogenase"/>
    <property type="match status" value="1"/>
</dbReference>
<dbReference type="SUPFAM" id="SSF54909">
    <property type="entry name" value="Dimeric alpha+beta barrel"/>
    <property type="match status" value="1"/>
</dbReference>
<proteinExistence type="predicted"/>
<feature type="chain" id="PRO_5011580844" evidence="2">
    <location>
        <begin position="22"/>
        <end position="509"/>
    </location>
</feature>
<dbReference type="RefSeq" id="WP_176801395.1">
    <property type="nucleotide sequence ID" value="NZ_FNGV01000007.1"/>
</dbReference>
<name>A0A1G9S2M7_9FLAO</name>
<dbReference type="Gene3D" id="3.30.70.100">
    <property type="match status" value="1"/>
</dbReference>
<evidence type="ECO:0000259" key="3">
    <source>
        <dbReference type="PROSITE" id="PS51502"/>
    </source>
</evidence>
<dbReference type="InterPro" id="IPR015943">
    <property type="entry name" value="WD40/YVTN_repeat-like_dom_sf"/>
</dbReference>
<evidence type="ECO:0000313" key="4">
    <source>
        <dbReference type="EMBL" id="SDM29743.1"/>
    </source>
</evidence>
<evidence type="ECO:0000313" key="5">
    <source>
        <dbReference type="Proteomes" id="UP000199440"/>
    </source>
</evidence>
<dbReference type="PANTHER" id="PTHR33178">
    <property type="match status" value="1"/>
</dbReference>
<accession>A0A1G9S2M7</accession>
<dbReference type="STRING" id="192904.SAMN04488514_10781"/>
<feature type="signal peptide" evidence="2">
    <location>
        <begin position="1"/>
        <end position="21"/>
    </location>
</feature>
<evidence type="ECO:0000256" key="1">
    <source>
        <dbReference type="ARBA" id="ARBA00011738"/>
    </source>
</evidence>